<dbReference type="CDD" id="cd06588">
    <property type="entry name" value="PhnB_like"/>
    <property type="match status" value="1"/>
</dbReference>
<organism evidence="2 3">
    <name type="scientific">Nocardioides anomalus</name>
    <dbReference type="NCBI Taxonomy" id="2712223"/>
    <lineage>
        <taxon>Bacteria</taxon>
        <taxon>Bacillati</taxon>
        <taxon>Actinomycetota</taxon>
        <taxon>Actinomycetes</taxon>
        <taxon>Propionibacteriales</taxon>
        <taxon>Nocardioidaceae</taxon>
        <taxon>Nocardioides</taxon>
    </lineage>
</organism>
<evidence type="ECO:0000259" key="1">
    <source>
        <dbReference type="Pfam" id="PF06983"/>
    </source>
</evidence>
<dbReference type="PANTHER" id="PTHR33990:SF2">
    <property type="entry name" value="PHNB-LIKE DOMAIN-CONTAINING PROTEIN"/>
    <property type="match status" value="1"/>
</dbReference>
<dbReference type="EMBL" id="CP049257">
    <property type="protein sequence ID" value="QIG42853.1"/>
    <property type="molecule type" value="Genomic_DNA"/>
</dbReference>
<accession>A0A6G6WCH6</accession>
<proteinExistence type="predicted"/>
<dbReference type="KEGG" id="nano:G5V58_08800"/>
<reference evidence="2 3" key="1">
    <citation type="submission" date="2020-02" db="EMBL/GenBank/DDBJ databases">
        <title>Full genome sequence of Nocardioides sp. R-3366.</title>
        <authorList>
            <person name="Im W.-T."/>
        </authorList>
    </citation>
    <scope>NUCLEOTIDE SEQUENCE [LARGE SCALE GENOMIC DNA]</scope>
    <source>
        <strain evidence="2 3">R-3366</strain>
    </source>
</reference>
<sequence length="168" mass="17950">MTPTPITPCLWFDDQLEEAAAFYTSVFPDSSVGHLTRYPEGGPGAPGTVMAGEFTLRGTTFRAINGGPELAGFHESVSFSVTCADQAEVDHYWEALSADGGETRVCGWLRDRFGLSWQIVPRRFFELAADPDPARAAAATGAMLQMTRIVVADLESAADEVGSSRSAG</sequence>
<dbReference type="SUPFAM" id="SSF54593">
    <property type="entry name" value="Glyoxalase/Bleomycin resistance protein/Dihydroxybiphenyl dioxygenase"/>
    <property type="match status" value="1"/>
</dbReference>
<dbReference type="PANTHER" id="PTHR33990">
    <property type="entry name" value="PROTEIN YJDN-RELATED"/>
    <property type="match status" value="1"/>
</dbReference>
<dbReference type="AlphaFoldDB" id="A0A6G6WCH6"/>
<dbReference type="Gene3D" id="3.10.180.10">
    <property type="entry name" value="2,3-Dihydroxybiphenyl 1,2-Dioxygenase, domain 1"/>
    <property type="match status" value="1"/>
</dbReference>
<feature type="domain" description="PhnB-like" evidence="1">
    <location>
        <begin position="6"/>
        <end position="120"/>
    </location>
</feature>
<dbReference type="InterPro" id="IPR028973">
    <property type="entry name" value="PhnB-like"/>
</dbReference>
<dbReference type="RefSeq" id="WP_165231192.1">
    <property type="nucleotide sequence ID" value="NZ_CP049257.1"/>
</dbReference>
<evidence type="ECO:0000313" key="2">
    <source>
        <dbReference type="EMBL" id="QIG42853.1"/>
    </source>
</evidence>
<dbReference type="Pfam" id="PF06983">
    <property type="entry name" value="3-dmu-9_3-mt"/>
    <property type="match status" value="1"/>
</dbReference>
<dbReference type="InterPro" id="IPR009725">
    <property type="entry name" value="3_dmu_93_MTrfase"/>
</dbReference>
<keyword evidence="3" id="KW-1185">Reference proteome</keyword>
<evidence type="ECO:0000313" key="3">
    <source>
        <dbReference type="Proteomes" id="UP000502996"/>
    </source>
</evidence>
<dbReference type="PIRSF" id="PIRSF021700">
    <property type="entry name" value="3_dmu_93_MTrfase"/>
    <property type="match status" value="1"/>
</dbReference>
<dbReference type="Proteomes" id="UP000502996">
    <property type="component" value="Chromosome"/>
</dbReference>
<dbReference type="InterPro" id="IPR029068">
    <property type="entry name" value="Glyas_Bleomycin-R_OHBP_Dase"/>
</dbReference>
<protein>
    <submittedName>
        <fullName evidence="2">VOC family protein</fullName>
    </submittedName>
</protein>
<name>A0A6G6WCH6_9ACTN</name>
<gene>
    <name evidence="2" type="ORF">G5V58_08800</name>
</gene>